<name>A0ABV3QE96_9GAMM</name>
<dbReference type="InterPro" id="IPR047216">
    <property type="entry name" value="Endonuclease_DUF559_bact"/>
</dbReference>
<keyword evidence="3" id="KW-0255">Endonuclease</keyword>
<sequence length="132" mass="15162">MPERINPPLPTRTREQSRGLRKSCTDAEQKLWFHLRAGRLNGLKFRRQHPVPPYVVDFFCEAKKLVVELDGSQHDEAVDQARTRFLESRGLKVLRYWDNEVLQQMDAVLEAILGAAENRTLTPTPLPEGEGL</sequence>
<feature type="domain" description="DUF559" evidence="2">
    <location>
        <begin position="13"/>
        <end position="114"/>
    </location>
</feature>
<reference evidence="3 4" key="1">
    <citation type="submission" date="2024-06" db="EMBL/GenBank/DDBJ databases">
        <authorList>
            <person name="Woo H."/>
        </authorList>
    </citation>
    <scope>NUCLEOTIDE SEQUENCE [LARGE SCALE GENOMIC DNA]</scope>
    <source>
        <strain evidence="3 4">Si-c</strain>
    </source>
</reference>
<dbReference type="Pfam" id="PF04480">
    <property type="entry name" value="DUF559"/>
    <property type="match status" value="1"/>
</dbReference>
<evidence type="ECO:0000313" key="3">
    <source>
        <dbReference type="EMBL" id="MEW9571461.1"/>
    </source>
</evidence>
<protein>
    <submittedName>
        <fullName evidence="3">Endonuclease domain-containing protein</fullName>
    </submittedName>
</protein>
<keyword evidence="4" id="KW-1185">Reference proteome</keyword>
<evidence type="ECO:0000259" key="2">
    <source>
        <dbReference type="Pfam" id="PF04480"/>
    </source>
</evidence>
<evidence type="ECO:0000313" key="4">
    <source>
        <dbReference type="Proteomes" id="UP001556220"/>
    </source>
</evidence>
<dbReference type="RefSeq" id="WP_367853499.1">
    <property type="nucleotide sequence ID" value="NZ_JBFOHK010000001.1"/>
</dbReference>
<dbReference type="PANTHER" id="PTHR38590:SF1">
    <property type="entry name" value="BLL0828 PROTEIN"/>
    <property type="match status" value="1"/>
</dbReference>
<comment type="caution">
    <text evidence="3">The sequence shown here is derived from an EMBL/GenBank/DDBJ whole genome shotgun (WGS) entry which is preliminary data.</text>
</comment>
<feature type="region of interest" description="Disordered" evidence="1">
    <location>
        <begin position="1"/>
        <end position="20"/>
    </location>
</feature>
<dbReference type="Proteomes" id="UP001556220">
    <property type="component" value="Unassembled WGS sequence"/>
</dbReference>
<proteinExistence type="predicted"/>
<evidence type="ECO:0000256" key="1">
    <source>
        <dbReference type="SAM" id="MobiDB-lite"/>
    </source>
</evidence>
<dbReference type="CDD" id="cd01038">
    <property type="entry name" value="Endonuclease_DUF559"/>
    <property type="match status" value="1"/>
</dbReference>
<dbReference type="EMBL" id="JBFOHK010000001">
    <property type="protein sequence ID" value="MEW9571461.1"/>
    <property type="molecule type" value="Genomic_DNA"/>
</dbReference>
<dbReference type="SUPFAM" id="SSF52980">
    <property type="entry name" value="Restriction endonuclease-like"/>
    <property type="match status" value="1"/>
</dbReference>
<feature type="compositionally biased region" description="Pro residues" evidence="1">
    <location>
        <begin position="1"/>
        <end position="10"/>
    </location>
</feature>
<keyword evidence="3" id="KW-0378">Hydrolase</keyword>
<keyword evidence="3" id="KW-0540">Nuclease</keyword>
<dbReference type="GO" id="GO:0004519">
    <property type="term" value="F:endonuclease activity"/>
    <property type="evidence" value="ECO:0007669"/>
    <property type="project" value="UniProtKB-KW"/>
</dbReference>
<accession>A0ABV3QE96</accession>
<dbReference type="Gene3D" id="3.40.960.10">
    <property type="entry name" value="VSR Endonuclease"/>
    <property type="match status" value="1"/>
</dbReference>
<gene>
    <name evidence="3" type="ORF">ABQJ54_06845</name>
</gene>
<dbReference type="PANTHER" id="PTHR38590">
    <property type="entry name" value="BLL0828 PROTEIN"/>
    <property type="match status" value="1"/>
</dbReference>
<dbReference type="InterPro" id="IPR011335">
    <property type="entry name" value="Restrct_endonuc-II-like"/>
</dbReference>
<dbReference type="InterPro" id="IPR007569">
    <property type="entry name" value="DUF559"/>
</dbReference>
<organism evidence="3 4">
    <name type="scientific">Rhodanobacter lycopersici</name>
    <dbReference type="NCBI Taxonomy" id="3162487"/>
    <lineage>
        <taxon>Bacteria</taxon>
        <taxon>Pseudomonadati</taxon>
        <taxon>Pseudomonadota</taxon>
        <taxon>Gammaproteobacteria</taxon>
        <taxon>Lysobacterales</taxon>
        <taxon>Rhodanobacteraceae</taxon>
        <taxon>Rhodanobacter</taxon>
    </lineage>
</organism>